<dbReference type="Proteomes" id="UP001075461">
    <property type="component" value="Unassembled WGS sequence"/>
</dbReference>
<evidence type="ECO:0000313" key="4">
    <source>
        <dbReference type="Proteomes" id="UP001075461"/>
    </source>
</evidence>
<evidence type="ECO:0000256" key="1">
    <source>
        <dbReference type="ARBA" id="ARBA00023125"/>
    </source>
</evidence>
<accession>A0A9Q4KRY2</accession>
<dbReference type="RefSeq" id="WP_269479936.1">
    <property type="nucleotide sequence ID" value="NZ_JAPXGH010000005.1"/>
</dbReference>
<evidence type="ECO:0000259" key="2">
    <source>
        <dbReference type="Pfam" id="PF07282"/>
    </source>
</evidence>
<organism evidence="3 4">
    <name type="scientific">Campylobacter ureolyticus</name>
    <dbReference type="NCBI Taxonomy" id="827"/>
    <lineage>
        <taxon>Bacteria</taxon>
        <taxon>Pseudomonadati</taxon>
        <taxon>Campylobacterota</taxon>
        <taxon>Epsilonproteobacteria</taxon>
        <taxon>Campylobacterales</taxon>
        <taxon>Campylobacteraceae</taxon>
        <taxon>Campylobacter</taxon>
    </lineage>
</organism>
<proteinExistence type="predicted"/>
<dbReference type="EMBL" id="JAPXGP010000002">
    <property type="protein sequence ID" value="MCZ6161563.1"/>
    <property type="molecule type" value="Genomic_DNA"/>
</dbReference>
<dbReference type="AlphaFoldDB" id="A0A9Q4KRY2"/>
<dbReference type="NCBIfam" id="TIGR01766">
    <property type="entry name" value="IS200/IS605 family accessory protein TnpB-like domain"/>
    <property type="match status" value="1"/>
</dbReference>
<evidence type="ECO:0000313" key="3">
    <source>
        <dbReference type="EMBL" id="MCZ6161563.1"/>
    </source>
</evidence>
<reference evidence="3" key="1">
    <citation type="submission" date="2022-12" db="EMBL/GenBank/DDBJ databases">
        <title>Species Delineation and Comparative Genomics within the Campylobacter ureolyticus Complex.</title>
        <authorList>
            <person name="Maki J."/>
            <person name="Howard M."/>
            <person name="Connelly S."/>
            <person name="Hardy D.J."/>
            <person name="Cameron A."/>
        </authorList>
    </citation>
    <scope>NUCLEOTIDE SEQUENCE</scope>
    <source>
        <strain evidence="3">URMC_786</strain>
    </source>
</reference>
<dbReference type="NCBIfam" id="NF040570">
    <property type="entry name" value="guided_TnpB"/>
    <property type="match status" value="1"/>
</dbReference>
<dbReference type="Pfam" id="PF07282">
    <property type="entry name" value="Cas12f1-like_TNB"/>
    <property type="match status" value="1"/>
</dbReference>
<sequence>MIPLKSNSYFDSIKGNIANFIQINNRDISLIKEINKSEYKPLTDKIAIDLGLCSLFVTNYGDRFGNSYFFNYLKKMDTIITKLISNLQKQGIKPNHSKKYRKLINKVRNFIKNNINRLLNLIVDRYKPHEIVMERLNFKSSNLSERLNRILHKFVKGAITSKLDDFKNKLGITITEINPAYTSQTCNSCGYIAKNNRKSRDEFICVCCNKKSHADINASRNIFGRSSTPLKDIYLSKAFILDKLITRFIERQRSHYNLASLIVNNKYFNNYQQTLVE</sequence>
<gene>
    <name evidence="3" type="ORF">O6B92_04340</name>
</gene>
<comment type="caution">
    <text evidence="3">The sequence shown here is derived from an EMBL/GenBank/DDBJ whole genome shotgun (WGS) entry which is preliminary data.</text>
</comment>
<dbReference type="GO" id="GO:0003677">
    <property type="term" value="F:DNA binding"/>
    <property type="evidence" value="ECO:0007669"/>
    <property type="project" value="UniProtKB-KW"/>
</dbReference>
<keyword evidence="1" id="KW-0238">DNA-binding</keyword>
<protein>
    <submittedName>
        <fullName evidence="3">Transposase</fullName>
    </submittedName>
</protein>
<feature type="domain" description="Cas12f1-like TNB" evidence="2">
    <location>
        <begin position="167"/>
        <end position="222"/>
    </location>
</feature>
<name>A0A9Q4KRY2_9BACT</name>
<dbReference type="InterPro" id="IPR010095">
    <property type="entry name" value="Cas12f1-like_TNB"/>
</dbReference>